<name>A0ABQ7ECD9_BRACR</name>
<accession>A0ABQ7ECD9</accession>
<sequence length="189" mass="21241">MTSGLAMLLVRACGAEKFVPWTLLERAEASCVFMLELNFHSGSSIYSSQWFACLASHTSRSISSVTHPSFFPFQMRLTSRSDCYRAGALGGFSQMFERWMMSQFDRLLRVTAMEAWLFCKLVGIAFGLGCDNLRCVILELHLLCLEGRLVQRLVRDGVAFCDIILAMDLLSRHQVLLDCLMARVHISGA</sequence>
<comment type="caution">
    <text evidence="1">The sequence shown here is derived from an EMBL/GenBank/DDBJ whole genome shotgun (WGS) entry which is preliminary data.</text>
</comment>
<keyword evidence="2" id="KW-1185">Reference proteome</keyword>
<dbReference type="Proteomes" id="UP000266723">
    <property type="component" value="Unassembled WGS sequence"/>
</dbReference>
<evidence type="ECO:0000313" key="1">
    <source>
        <dbReference type="EMBL" id="KAF3594487.1"/>
    </source>
</evidence>
<dbReference type="EMBL" id="QGKV02000299">
    <property type="protein sequence ID" value="KAF3594487.1"/>
    <property type="molecule type" value="Genomic_DNA"/>
</dbReference>
<evidence type="ECO:0000313" key="2">
    <source>
        <dbReference type="Proteomes" id="UP000266723"/>
    </source>
</evidence>
<proteinExistence type="predicted"/>
<gene>
    <name evidence="1" type="ORF">DY000_02021718</name>
</gene>
<protein>
    <recommendedName>
        <fullName evidence="3">Secreted protein</fullName>
    </recommendedName>
</protein>
<reference evidence="1 2" key="1">
    <citation type="journal article" date="2020" name="BMC Genomics">
        <title>Intraspecific diversification of the crop wild relative Brassica cretica Lam. using demographic model selection.</title>
        <authorList>
            <person name="Kioukis A."/>
            <person name="Michalopoulou V.A."/>
            <person name="Briers L."/>
            <person name="Pirintsos S."/>
            <person name="Studholme D.J."/>
            <person name="Pavlidis P."/>
            <person name="Sarris P.F."/>
        </authorList>
    </citation>
    <scope>NUCLEOTIDE SEQUENCE [LARGE SCALE GENOMIC DNA]</scope>
    <source>
        <strain evidence="2">cv. PFS-1207/04</strain>
    </source>
</reference>
<organism evidence="1 2">
    <name type="scientific">Brassica cretica</name>
    <name type="common">Mustard</name>
    <dbReference type="NCBI Taxonomy" id="69181"/>
    <lineage>
        <taxon>Eukaryota</taxon>
        <taxon>Viridiplantae</taxon>
        <taxon>Streptophyta</taxon>
        <taxon>Embryophyta</taxon>
        <taxon>Tracheophyta</taxon>
        <taxon>Spermatophyta</taxon>
        <taxon>Magnoliopsida</taxon>
        <taxon>eudicotyledons</taxon>
        <taxon>Gunneridae</taxon>
        <taxon>Pentapetalae</taxon>
        <taxon>rosids</taxon>
        <taxon>malvids</taxon>
        <taxon>Brassicales</taxon>
        <taxon>Brassicaceae</taxon>
        <taxon>Brassiceae</taxon>
        <taxon>Brassica</taxon>
    </lineage>
</organism>
<evidence type="ECO:0008006" key="3">
    <source>
        <dbReference type="Google" id="ProtNLM"/>
    </source>
</evidence>